<dbReference type="AlphaFoldDB" id="A0A101M2L1"/>
<evidence type="ECO:0000313" key="1">
    <source>
        <dbReference type="EMBL" id="KUM49764.1"/>
    </source>
</evidence>
<reference evidence="1" key="1">
    <citation type="journal article" date="2015" name="Genome Biol. Evol.">
        <title>Organellar Genomes of White Spruce (Picea glauca): Assembly and Annotation.</title>
        <authorList>
            <person name="Jackman S.D."/>
            <person name="Warren R.L."/>
            <person name="Gibb E.A."/>
            <person name="Vandervalk B.P."/>
            <person name="Mohamadi H."/>
            <person name="Chu J."/>
            <person name="Raymond A."/>
            <person name="Pleasance S."/>
            <person name="Coope R."/>
            <person name="Wildung M.R."/>
            <person name="Ritland C.E."/>
            <person name="Bousquet J."/>
            <person name="Jones S.J."/>
            <person name="Bohlmann J."/>
            <person name="Birol I."/>
        </authorList>
    </citation>
    <scope>NUCLEOTIDE SEQUENCE [LARGE SCALE GENOMIC DNA]</scope>
    <source>
        <tissue evidence="1">Flushing bud</tissue>
    </source>
</reference>
<keyword evidence="1" id="KW-0496">Mitochondrion</keyword>
<sequence>MRKHARLTGEGNPALISVVFSIGEASQRESVITYIRANLSPTNSSELSKLIELASSPVGREFAASPSIITYISENSLTMLIGKKVGKVR</sequence>
<protein>
    <submittedName>
        <fullName evidence="1">Uncharacterized protein</fullName>
    </submittedName>
</protein>
<name>A0A101M2L1_PICGL</name>
<organism evidence="1">
    <name type="scientific">Picea glauca</name>
    <name type="common">White spruce</name>
    <name type="synonym">Pinus glauca</name>
    <dbReference type="NCBI Taxonomy" id="3330"/>
    <lineage>
        <taxon>Eukaryota</taxon>
        <taxon>Viridiplantae</taxon>
        <taxon>Streptophyta</taxon>
        <taxon>Embryophyta</taxon>
        <taxon>Tracheophyta</taxon>
        <taxon>Spermatophyta</taxon>
        <taxon>Pinopsida</taxon>
        <taxon>Pinidae</taxon>
        <taxon>Conifers I</taxon>
        <taxon>Pinales</taxon>
        <taxon>Pinaceae</taxon>
        <taxon>Picea</taxon>
    </lineage>
</organism>
<accession>A0A101M2L1</accession>
<geneLocation type="mitochondrion" evidence="1"/>
<proteinExistence type="predicted"/>
<gene>
    <name evidence="1" type="ORF">ABT39_MTgene2991</name>
</gene>
<dbReference type="EMBL" id="LKAM01000002">
    <property type="protein sequence ID" value="KUM49764.1"/>
    <property type="molecule type" value="Genomic_DNA"/>
</dbReference>
<comment type="caution">
    <text evidence="1">The sequence shown here is derived from an EMBL/GenBank/DDBJ whole genome shotgun (WGS) entry which is preliminary data.</text>
</comment>